<accession>A0A8J1UH64</accession>
<gene>
    <name evidence="1" type="ORF">OFUS_LOCUS11420</name>
</gene>
<comment type="caution">
    <text evidence="1">The sequence shown here is derived from an EMBL/GenBank/DDBJ whole genome shotgun (WGS) entry which is preliminary data.</text>
</comment>
<proteinExistence type="predicted"/>
<reference evidence="1" key="1">
    <citation type="submission" date="2022-03" db="EMBL/GenBank/DDBJ databases">
        <authorList>
            <person name="Martin C."/>
        </authorList>
    </citation>
    <scope>NUCLEOTIDE SEQUENCE</scope>
</reference>
<dbReference type="AlphaFoldDB" id="A0A8J1UH64"/>
<evidence type="ECO:0000313" key="1">
    <source>
        <dbReference type="EMBL" id="CAH1785350.1"/>
    </source>
</evidence>
<keyword evidence="2" id="KW-1185">Reference proteome</keyword>
<dbReference type="EMBL" id="CAIIXF020000006">
    <property type="protein sequence ID" value="CAH1785350.1"/>
    <property type="molecule type" value="Genomic_DNA"/>
</dbReference>
<name>A0A8J1UH64_OWEFU</name>
<protein>
    <submittedName>
        <fullName evidence="1">Uncharacterized protein</fullName>
    </submittedName>
</protein>
<evidence type="ECO:0000313" key="2">
    <source>
        <dbReference type="Proteomes" id="UP000749559"/>
    </source>
</evidence>
<dbReference type="Proteomes" id="UP000749559">
    <property type="component" value="Unassembled WGS sequence"/>
</dbReference>
<sequence length="140" mass="16226">MKCFPSKCFKDANNKHPISIFDFRKKIFIKKMPGTNEIIILISLFIQQIGSKKEYFTDSLVFGVLVVPTPYFPASDTLDRGWQPRGIYKTMAISLSTYVNAMRSSYRELMLHVRCIDKAGEFKISWEIITTDVVNFLTRQ</sequence>
<organism evidence="1 2">
    <name type="scientific">Owenia fusiformis</name>
    <name type="common">Polychaete worm</name>
    <dbReference type="NCBI Taxonomy" id="6347"/>
    <lineage>
        <taxon>Eukaryota</taxon>
        <taxon>Metazoa</taxon>
        <taxon>Spiralia</taxon>
        <taxon>Lophotrochozoa</taxon>
        <taxon>Annelida</taxon>
        <taxon>Polychaeta</taxon>
        <taxon>Sedentaria</taxon>
        <taxon>Canalipalpata</taxon>
        <taxon>Sabellida</taxon>
        <taxon>Oweniida</taxon>
        <taxon>Oweniidae</taxon>
        <taxon>Owenia</taxon>
    </lineage>
</organism>